<dbReference type="GO" id="GO:0000272">
    <property type="term" value="P:polysaccharide catabolic process"/>
    <property type="evidence" value="ECO:0007669"/>
    <property type="project" value="UniProtKB-KW"/>
</dbReference>
<dbReference type="GO" id="GO:0030246">
    <property type="term" value="F:carbohydrate binding"/>
    <property type="evidence" value="ECO:0007669"/>
    <property type="project" value="InterPro"/>
</dbReference>
<name>A0AAW0GM87_9APHY</name>
<evidence type="ECO:0000256" key="11">
    <source>
        <dbReference type="SAM" id="SignalP"/>
    </source>
</evidence>
<evidence type="ECO:0000256" key="7">
    <source>
        <dbReference type="ARBA" id="ARBA00023277"/>
    </source>
</evidence>
<keyword evidence="3 10" id="KW-0812">Transmembrane</keyword>
<keyword evidence="5 10" id="KW-1133">Transmembrane helix</keyword>
<keyword evidence="7" id="KW-0119">Carbohydrate metabolism</keyword>
<comment type="subcellular location">
    <subcellularLocation>
        <location evidence="1">Membrane</location>
        <topology evidence="1">Single-pass membrane protein</topology>
    </subcellularLocation>
</comment>
<feature type="chain" id="PRO_5043934251" description="ER membrane protein complex subunit 7 beta-sandwich domain-containing protein" evidence="11">
    <location>
        <begin position="20"/>
        <end position="230"/>
    </location>
</feature>
<dbReference type="Proteomes" id="UP001385951">
    <property type="component" value="Unassembled WGS sequence"/>
</dbReference>
<keyword evidence="8" id="KW-0624">Polysaccharide degradation</keyword>
<dbReference type="InterPro" id="IPR039163">
    <property type="entry name" value="EMC7"/>
</dbReference>
<dbReference type="PANTHER" id="PTHR13605">
    <property type="entry name" value="ER MEMBRANE PROTEIN COMPLEX SUBUNIT 7"/>
    <property type="match status" value="1"/>
</dbReference>
<evidence type="ECO:0000256" key="10">
    <source>
        <dbReference type="SAM" id="Phobius"/>
    </source>
</evidence>
<keyword evidence="4 11" id="KW-0732">Signal</keyword>
<evidence type="ECO:0000256" key="9">
    <source>
        <dbReference type="SAM" id="MobiDB-lite"/>
    </source>
</evidence>
<dbReference type="InterPro" id="IPR019008">
    <property type="entry name" value="Beta_sandwich_EMC7"/>
</dbReference>
<proteinExistence type="inferred from homology"/>
<protein>
    <recommendedName>
        <fullName evidence="12">ER membrane protein complex subunit 7 beta-sandwich domain-containing protein</fullName>
    </recommendedName>
</protein>
<dbReference type="GO" id="GO:0072546">
    <property type="term" value="C:EMC complex"/>
    <property type="evidence" value="ECO:0007669"/>
    <property type="project" value="TreeGrafter"/>
</dbReference>
<sequence length="230" mass="25504">MIRLHLLFTVFGLLCSTLAFDLKGRIVWNEVCPGINELGQAKVVLDDGKLYGGVTRSGQFVIPEVPSGTYILSVMTHDYAFERLRIDVSDTDTLPEVRPYIPGTPLSPASPVTLPYPITLHPRGKYDFYAPQESFNIIAMFKSPMMLLMLFTGVMMLAMPYIMKNMDPEMLNEFKDRQAKMQNIQSSIQNGDFKSGISAMLDDGKPAASSGVSKAQSSATPRNKGKGKRR</sequence>
<dbReference type="PANTHER" id="PTHR13605:SF4">
    <property type="entry name" value="ER MEMBRANE PROTEIN COMPLEX SUBUNIT 7"/>
    <property type="match status" value="1"/>
</dbReference>
<evidence type="ECO:0000256" key="6">
    <source>
        <dbReference type="ARBA" id="ARBA00023136"/>
    </source>
</evidence>
<dbReference type="Pfam" id="PF09430">
    <property type="entry name" value="EMC7_beta-sandw"/>
    <property type="match status" value="1"/>
</dbReference>
<evidence type="ECO:0000256" key="2">
    <source>
        <dbReference type="ARBA" id="ARBA00008880"/>
    </source>
</evidence>
<accession>A0AAW0GM87</accession>
<evidence type="ECO:0000256" key="8">
    <source>
        <dbReference type="ARBA" id="ARBA00023326"/>
    </source>
</evidence>
<feature type="signal peptide" evidence="11">
    <location>
        <begin position="1"/>
        <end position="19"/>
    </location>
</feature>
<evidence type="ECO:0000256" key="5">
    <source>
        <dbReference type="ARBA" id="ARBA00022989"/>
    </source>
</evidence>
<evidence type="ECO:0000256" key="3">
    <source>
        <dbReference type="ARBA" id="ARBA00022692"/>
    </source>
</evidence>
<comment type="similarity">
    <text evidence="2">Belongs to the EMC7 family.</text>
</comment>
<evidence type="ECO:0000313" key="13">
    <source>
        <dbReference type="EMBL" id="KAK7694566.1"/>
    </source>
</evidence>
<evidence type="ECO:0000313" key="14">
    <source>
        <dbReference type="Proteomes" id="UP001385951"/>
    </source>
</evidence>
<organism evidence="13 14">
    <name type="scientific">Cerrena zonata</name>
    <dbReference type="NCBI Taxonomy" id="2478898"/>
    <lineage>
        <taxon>Eukaryota</taxon>
        <taxon>Fungi</taxon>
        <taxon>Dikarya</taxon>
        <taxon>Basidiomycota</taxon>
        <taxon>Agaricomycotina</taxon>
        <taxon>Agaricomycetes</taxon>
        <taxon>Polyporales</taxon>
        <taxon>Cerrenaceae</taxon>
        <taxon>Cerrena</taxon>
    </lineage>
</organism>
<keyword evidence="14" id="KW-1185">Reference proteome</keyword>
<feature type="compositionally biased region" description="Polar residues" evidence="9">
    <location>
        <begin position="210"/>
        <end position="221"/>
    </location>
</feature>
<feature type="region of interest" description="Disordered" evidence="9">
    <location>
        <begin position="195"/>
        <end position="230"/>
    </location>
</feature>
<feature type="domain" description="ER membrane protein complex subunit 7 beta-sandwich" evidence="12">
    <location>
        <begin position="40"/>
        <end position="148"/>
    </location>
</feature>
<evidence type="ECO:0000256" key="4">
    <source>
        <dbReference type="ARBA" id="ARBA00022729"/>
    </source>
</evidence>
<dbReference type="AlphaFoldDB" id="A0AAW0GM87"/>
<reference evidence="13 14" key="1">
    <citation type="submission" date="2022-09" db="EMBL/GenBank/DDBJ databases">
        <authorList>
            <person name="Palmer J.M."/>
        </authorList>
    </citation>
    <scope>NUCLEOTIDE SEQUENCE [LARGE SCALE GENOMIC DNA]</scope>
    <source>
        <strain evidence="13 14">DSM 7382</strain>
    </source>
</reference>
<dbReference type="InterPro" id="IPR013784">
    <property type="entry name" value="Carb-bd-like_fold"/>
</dbReference>
<dbReference type="EMBL" id="JASBNA010000002">
    <property type="protein sequence ID" value="KAK7694566.1"/>
    <property type="molecule type" value="Genomic_DNA"/>
</dbReference>
<evidence type="ECO:0000256" key="1">
    <source>
        <dbReference type="ARBA" id="ARBA00004167"/>
    </source>
</evidence>
<keyword evidence="6 10" id="KW-0472">Membrane</keyword>
<comment type="caution">
    <text evidence="13">The sequence shown here is derived from an EMBL/GenBank/DDBJ whole genome shotgun (WGS) entry which is preliminary data.</text>
</comment>
<dbReference type="SUPFAM" id="SSF49452">
    <property type="entry name" value="Starch-binding domain-like"/>
    <property type="match status" value="1"/>
</dbReference>
<evidence type="ECO:0000259" key="12">
    <source>
        <dbReference type="Pfam" id="PF09430"/>
    </source>
</evidence>
<gene>
    <name evidence="13" type="ORF">QCA50_001752</name>
</gene>
<feature type="transmembrane region" description="Helical" evidence="10">
    <location>
        <begin position="145"/>
        <end position="163"/>
    </location>
</feature>